<dbReference type="OrthoDB" id="2417874at2759"/>
<accession>A0A8H7RPB2</accession>
<proteinExistence type="predicted"/>
<dbReference type="AlphaFoldDB" id="A0A8H7RPB2"/>
<evidence type="ECO:0000313" key="3">
    <source>
        <dbReference type="Proteomes" id="UP000650833"/>
    </source>
</evidence>
<feature type="domain" description="Reverse transcriptase" evidence="1">
    <location>
        <begin position="92"/>
        <end position="386"/>
    </location>
</feature>
<dbReference type="Proteomes" id="UP000650833">
    <property type="component" value="Unassembled WGS sequence"/>
</dbReference>
<comment type="caution">
    <text evidence="2">The sequence shown here is derived from an EMBL/GenBank/DDBJ whole genome shotgun (WGS) entry which is preliminary data.</text>
</comment>
<protein>
    <recommendedName>
        <fullName evidence="1">Reverse transcriptase domain-containing protein</fullName>
    </recommendedName>
</protein>
<name>A0A8H7RPB2_9FUNG</name>
<dbReference type="SUPFAM" id="SSF56672">
    <property type="entry name" value="DNA/RNA polymerases"/>
    <property type="match status" value="1"/>
</dbReference>
<organism evidence="2 3">
    <name type="scientific">Mucor plumbeus</name>
    <dbReference type="NCBI Taxonomy" id="97098"/>
    <lineage>
        <taxon>Eukaryota</taxon>
        <taxon>Fungi</taxon>
        <taxon>Fungi incertae sedis</taxon>
        <taxon>Mucoromycota</taxon>
        <taxon>Mucoromycotina</taxon>
        <taxon>Mucoromycetes</taxon>
        <taxon>Mucorales</taxon>
        <taxon>Mucorineae</taxon>
        <taxon>Mucoraceae</taxon>
        <taxon>Mucor</taxon>
    </lineage>
</organism>
<evidence type="ECO:0000313" key="2">
    <source>
        <dbReference type="EMBL" id="KAG2213792.1"/>
    </source>
</evidence>
<gene>
    <name evidence="2" type="ORF">INT46_005247</name>
</gene>
<keyword evidence="3" id="KW-1185">Reference proteome</keyword>
<dbReference type="PANTHER" id="PTHR31635:SF196">
    <property type="entry name" value="REVERSE TRANSCRIPTASE DOMAIN-CONTAINING PROTEIN-RELATED"/>
    <property type="match status" value="1"/>
</dbReference>
<dbReference type="Pfam" id="PF00078">
    <property type="entry name" value="RVT_1"/>
    <property type="match status" value="1"/>
</dbReference>
<dbReference type="EMBL" id="JAEPRC010000031">
    <property type="protein sequence ID" value="KAG2213792.1"/>
    <property type="molecule type" value="Genomic_DNA"/>
</dbReference>
<dbReference type="PANTHER" id="PTHR31635">
    <property type="entry name" value="REVERSE TRANSCRIPTASE DOMAIN-CONTAINING PROTEIN-RELATED"/>
    <property type="match status" value="1"/>
</dbReference>
<reference evidence="2" key="1">
    <citation type="submission" date="2020-12" db="EMBL/GenBank/DDBJ databases">
        <title>Metabolic potential, ecology and presence of endohyphal bacteria is reflected in genomic diversity of Mucoromycotina.</title>
        <authorList>
            <person name="Muszewska A."/>
            <person name="Okrasinska A."/>
            <person name="Steczkiewicz K."/>
            <person name="Drgas O."/>
            <person name="Orlowska M."/>
            <person name="Perlinska-Lenart U."/>
            <person name="Aleksandrzak-Piekarczyk T."/>
            <person name="Szatraj K."/>
            <person name="Zielenkiewicz U."/>
            <person name="Pilsyk S."/>
            <person name="Malc E."/>
            <person name="Mieczkowski P."/>
            <person name="Kruszewska J.S."/>
            <person name="Biernat P."/>
            <person name="Pawlowska J."/>
        </authorList>
    </citation>
    <scope>NUCLEOTIDE SEQUENCE</scope>
    <source>
        <strain evidence="2">CBS 226.32</strain>
    </source>
</reference>
<evidence type="ECO:0000259" key="1">
    <source>
        <dbReference type="PROSITE" id="PS50878"/>
    </source>
</evidence>
<sequence length="872" mass="100380">MWTIKKKVIVGFLPIIYVKYQLSPTLNLTSKWNRNNQQVELLDPVLVDDILEESKRTPRRSSPGTDGLPYEILNLVIRFPPYHDLIFNVYNEALTKGKFPKSWNTSLMTLLYKKGDSTDMKNYRPLSLANSDYKLFTRIINSRIMSVSQDLISRHQLGFLPGRFIAENGLLCQIIMEDAQRKWSIVEQKDEDPDFRALDQDIGLLLDQEKAYDRVNLKYLRMVLLKFGFPRKLVTCVYNLMAKNVIRININGHFTEEVRKLRGLKQGDPVSPILYNLAFEPFLLSIIYDQTYQGYLLGTLRTKVLCYADDALVFVHDHLDLSRLTSVMKLFCSASNAKFNNDKVEAFSVSGRDTWNYWRLPLTRLQIRHLHSVEDDTSIIYLGFPLIQSRIQRINFVASLVAKLKSSVELHSTRSLSVVGRATVLNSLILSKLWYMLRVTPLTATDFKQLRSVAIQFLRRSIFPVIPWNVWTLSKAQGGLGVIDIQLQSSALYFRWVQPLLTLDQQAIDNHPVFYMLSHHVRNINQCHYHHIPLLFPCSRTQGVRKQRIGTLDMLYRAIDYIPRFFDPAIINPATALTLPLQAAFYAPPSSSMSIPAKIKQMMVSDVFHYDPYLRLLHWKDTSDPDLLVWKRAPPTIYKGLITGNFKLQHYFVPLCRPASFIDTNISFAPFVNCLSLDVSLTAAKSKVSAKLFRSAFQSTQIAPESLRKVSATSWKYFWSLSLTVVQRNVIYRLINGCIPNRSFLHLVMPTVFDSPLCPVCVLSRDSSSHLLFHCPSKEKVWQGVIFEFLWPTTSIGDIKEAFLSLDFSHLWYCQVKGIDSYKILLISLSQIWLAHMRFVFNQVPISHAAILASIRINIQKMIDEDQCLSLL</sequence>
<dbReference type="InterPro" id="IPR043502">
    <property type="entry name" value="DNA/RNA_pol_sf"/>
</dbReference>
<dbReference type="InterPro" id="IPR000477">
    <property type="entry name" value="RT_dom"/>
</dbReference>
<dbReference type="PROSITE" id="PS50878">
    <property type="entry name" value="RT_POL"/>
    <property type="match status" value="1"/>
</dbReference>
<dbReference type="CDD" id="cd01650">
    <property type="entry name" value="RT_nLTR_like"/>
    <property type="match status" value="1"/>
</dbReference>